<evidence type="ECO:0000313" key="3">
    <source>
        <dbReference type="Proteomes" id="UP000536685"/>
    </source>
</evidence>
<dbReference type="RefSeq" id="WP_184238748.1">
    <property type="nucleotide sequence ID" value="NZ_JACHMJ010000001.1"/>
</dbReference>
<keyword evidence="2" id="KW-0255">Endonuclease</keyword>
<dbReference type="EMBL" id="JACHMJ010000001">
    <property type="protein sequence ID" value="MBB5844523.1"/>
    <property type="molecule type" value="Genomic_DNA"/>
</dbReference>
<dbReference type="Pfam" id="PF04480">
    <property type="entry name" value="DUF559"/>
    <property type="match status" value="1"/>
</dbReference>
<comment type="caution">
    <text evidence="2">The sequence shown here is derived from an EMBL/GenBank/DDBJ whole genome shotgun (WGS) entry which is preliminary data.</text>
</comment>
<keyword evidence="2" id="KW-0540">Nuclease</keyword>
<keyword evidence="2" id="KW-0378">Hydrolase</keyword>
<dbReference type="SUPFAM" id="SSF52980">
    <property type="entry name" value="Restriction endonuclease-like"/>
    <property type="match status" value="1"/>
</dbReference>
<evidence type="ECO:0000313" key="2">
    <source>
        <dbReference type="EMBL" id="MBB5844523.1"/>
    </source>
</evidence>
<gene>
    <name evidence="2" type="ORF">HD599_002846</name>
</gene>
<keyword evidence="3" id="KW-1185">Reference proteome</keyword>
<dbReference type="InterPro" id="IPR007569">
    <property type="entry name" value="DUF559"/>
</dbReference>
<sequence>MNTDILSRCRAYRHVMNPRAFFCSVTAAVVLHVPLPARLQHSPELHVAVPTPTRAPEGRGIHGHSVTLIGSDVEEWSGLPVSSPERLWCELSSVLTLTQIVAAGDYLVSRNLPFTTIERLAEASARFPGRAGSRLRAESLPLLDTGSESPMESELRVIVIMANIPGFVANLWITVPGARYRGDLVFPHKKVIVEYQSEYHFDPVQRRRDMTRIDRLQAAGWHVMQVNLDDLNHPEELVARIRRVLDSRPTV</sequence>
<protein>
    <submittedName>
        <fullName evidence="2">Very-short-patch-repair endonuclease</fullName>
    </submittedName>
</protein>
<reference evidence="2 3" key="1">
    <citation type="submission" date="2020-08" db="EMBL/GenBank/DDBJ databases">
        <title>Sequencing the genomes of 1000 actinobacteria strains.</title>
        <authorList>
            <person name="Klenk H.-P."/>
        </authorList>
    </citation>
    <scope>NUCLEOTIDE SEQUENCE [LARGE SCALE GENOMIC DNA]</scope>
    <source>
        <strain evidence="2 3">DSM 105784</strain>
    </source>
</reference>
<name>A0A841ASF5_9MICO</name>
<organism evidence="2 3">
    <name type="scientific">Conyzicola lurida</name>
    <dbReference type="NCBI Taxonomy" id="1172621"/>
    <lineage>
        <taxon>Bacteria</taxon>
        <taxon>Bacillati</taxon>
        <taxon>Actinomycetota</taxon>
        <taxon>Actinomycetes</taxon>
        <taxon>Micrococcales</taxon>
        <taxon>Microbacteriaceae</taxon>
        <taxon>Conyzicola</taxon>
    </lineage>
</organism>
<dbReference type="AlphaFoldDB" id="A0A841ASF5"/>
<dbReference type="Proteomes" id="UP000536685">
    <property type="component" value="Unassembled WGS sequence"/>
</dbReference>
<accession>A0A841ASF5</accession>
<feature type="domain" description="DUF559" evidence="1">
    <location>
        <begin position="179"/>
        <end position="245"/>
    </location>
</feature>
<dbReference type="Gene3D" id="3.40.960.10">
    <property type="entry name" value="VSR Endonuclease"/>
    <property type="match status" value="1"/>
</dbReference>
<dbReference type="InterPro" id="IPR011335">
    <property type="entry name" value="Restrct_endonuc-II-like"/>
</dbReference>
<evidence type="ECO:0000259" key="1">
    <source>
        <dbReference type="Pfam" id="PF04480"/>
    </source>
</evidence>
<dbReference type="GO" id="GO:0004519">
    <property type="term" value="F:endonuclease activity"/>
    <property type="evidence" value="ECO:0007669"/>
    <property type="project" value="UniProtKB-KW"/>
</dbReference>
<proteinExistence type="predicted"/>